<sequence length="107" mass="10952">MAQSATGAGCVVDTAGELVRSGVPALAGGALTVGATGGWASGVPAEHPARAVAAISEARPMPAWRIIVFIEYSWCPRIAVRRPSACVQVNRVATATDPKSDDPYGSF</sequence>
<protein>
    <submittedName>
        <fullName evidence="1">Uncharacterized protein</fullName>
    </submittedName>
</protein>
<comment type="caution">
    <text evidence="1">The sequence shown here is derived from an EMBL/GenBank/DDBJ whole genome shotgun (WGS) entry which is preliminary data.</text>
</comment>
<dbReference type="AlphaFoldDB" id="A0A132PEY1"/>
<dbReference type="EMBL" id="LGTW01000023">
    <property type="protein sequence ID" value="KWX20890.1"/>
    <property type="molecule type" value="Genomic_DNA"/>
</dbReference>
<accession>A0A132PEY1</accession>
<gene>
    <name evidence="1" type="ORF">AFM11_27750</name>
</gene>
<proteinExistence type="predicted"/>
<evidence type="ECO:0000313" key="2">
    <source>
        <dbReference type="Proteomes" id="UP000070612"/>
    </source>
</evidence>
<reference evidence="1 2" key="1">
    <citation type="submission" date="2015-07" db="EMBL/GenBank/DDBJ databases">
        <title>A draft genome sequence of Mycobacterium wolinskyi.</title>
        <authorList>
            <person name="de Man T.J."/>
            <person name="Perry K.A."/>
            <person name="Coulliette A.D."/>
            <person name="Jensen B."/>
            <person name="Toney N.C."/>
            <person name="Limbago B.M."/>
            <person name="Noble-Wang J."/>
        </authorList>
    </citation>
    <scope>NUCLEOTIDE SEQUENCE [LARGE SCALE GENOMIC DNA]</scope>
    <source>
        <strain evidence="1 2">CDC_01</strain>
    </source>
</reference>
<organism evidence="1 2">
    <name type="scientific">Mycolicibacterium wolinskyi</name>
    <dbReference type="NCBI Taxonomy" id="59750"/>
    <lineage>
        <taxon>Bacteria</taxon>
        <taxon>Bacillati</taxon>
        <taxon>Actinomycetota</taxon>
        <taxon>Actinomycetes</taxon>
        <taxon>Mycobacteriales</taxon>
        <taxon>Mycobacteriaceae</taxon>
        <taxon>Mycolicibacterium</taxon>
    </lineage>
</organism>
<name>A0A132PEY1_9MYCO</name>
<dbReference type="Proteomes" id="UP000070612">
    <property type="component" value="Unassembled WGS sequence"/>
</dbReference>
<evidence type="ECO:0000313" key="1">
    <source>
        <dbReference type="EMBL" id="KWX20890.1"/>
    </source>
</evidence>
<keyword evidence="2" id="KW-1185">Reference proteome</keyword>